<dbReference type="CDD" id="cd12124">
    <property type="entry name" value="Pgbs"/>
    <property type="match status" value="1"/>
</dbReference>
<dbReference type="EMBL" id="CP063196">
    <property type="protein sequence ID" value="UOE19811.1"/>
    <property type="molecule type" value="Genomic_DNA"/>
</dbReference>
<accession>A0A399G2D8</accession>
<reference evidence="1" key="1">
    <citation type="submission" date="2020-10" db="EMBL/GenBank/DDBJ databases">
        <title>De novo genome project of the cellulose decomposer Thermobifida halotolerans type strain.</title>
        <authorList>
            <person name="Nagy I."/>
            <person name="Horvath B."/>
            <person name="Kukolya J."/>
            <person name="Nagy I."/>
            <person name="Orsini M."/>
        </authorList>
    </citation>
    <scope>NUCLEOTIDE SEQUENCE</scope>
    <source>
        <strain evidence="1">DSM 44931</strain>
    </source>
</reference>
<dbReference type="PIRSF" id="PIRSF014300">
    <property type="entry name" value="Protoglobin"/>
    <property type="match status" value="1"/>
</dbReference>
<dbReference type="InterPro" id="IPR044398">
    <property type="entry name" value="Globin-sensor_dom"/>
</dbReference>
<dbReference type="InterPro" id="IPR012292">
    <property type="entry name" value="Globin/Proto"/>
</dbReference>
<dbReference type="Proteomes" id="UP000265719">
    <property type="component" value="Chromosome"/>
</dbReference>
<dbReference type="Gene3D" id="1.10.490.10">
    <property type="entry name" value="Globins"/>
    <property type="match status" value="1"/>
</dbReference>
<dbReference type="GO" id="GO:0020037">
    <property type="term" value="F:heme binding"/>
    <property type="evidence" value="ECO:0007669"/>
    <property type="project" value="InterPro"/>
</dbReference>
<proteinExistence type="predicted"/>
<dbReference type="InterPro" id="IPR012102">
    <property type="entry name" value="Protoglobin"/>
</dbReference>
<dbReference type="OrthoDB" id="9780134at2"/>
<dbReference type="SUPFAM" id="SSF46458">
    <property type="entry name" value="Globin-like"/>
    <property type="match status" value="1"/>
</dbReference>
<dbReference type="AlphaFoldDB" id="A0A399G2D8"/>
<dbReference type="RefSeq" id="WP_068687723.1">
    <property type="nucleotide sequence ID" value="NZ_CP063196.1"/>
</dbReference>
<keyword evidence="2" id="KW-1185">Reference proteome</keyword>
<organism evidence="1 2">
    <name type="scientific">Thermobifida halotolerans</name>
    <dbReference type="NCBI Taxonomy" id="483545"/>
    <lineage>
        <taxon>Bacteria</taxon>
        <taxon>Bacillati</taxon>
        <taxon>Actinomycetota</taxon>
        <taxon>Actinomycetes</taxon>
        <taxon>Streptosporangiales</taxon>
        <taxon>Nocardiopsidaceae</taxon>
        <taxon>Thermobifida</taxon>
    </lineage>
</organism>
<protein>
    <submittedName>
        <fullName evidence="1">Protogloblin ApPgb</fullName>
    </submittedName>
</protein>
<dbReference type="Pfam" id="PF11563">
    <property type="entry name" value="Protoglobin"/>
    <property type="match status" value="1"/>
</dbReference>
<dbReference type="KEGG" id="thao:NI17_000645"/>
<gene>
    <name evidence="1" type="ORF">NI17_000645</name>
</gene>
<dbReference type="GO" id="GO:0019825">
    <property type="term" value="F:oxygen binding"/>
    <property type="evidence" value="ECO:0007669"/>
    <property type="project" value="InterPro"/>
</dbReference>
<evidence type="ECO:0000313" key="2">
    <source>
        <dbReference type="Proteomes" id="UP000265719"/>
    </source>
</evidence>
<dbReference type="InterPro" id="IPR009050">
    <property type="entry name" value="Globin-like_sf"/>
</dbReference>
<sequence>MQKTMVPGYAYGSAELPRSPVGLEELDRLKATVMFTRDDAEALRLAGDVLEDQVEDVLDVWYGFVADHPHLLAYFSTPDGQPIQAYLDRARQRFGRWILDTCRRPYDRSWLDYQEEIALRHTHEKKNTADGVDSVDNIPLRHVIAFIYPITATVRPFLARKGHSAEQVEAMYQAWFKAVTLQVALWSRPYVRDGDW</sequence>
<name>A0A399G2D8_9ACTN</name>
<evidence type="ECO:0000313" key="1">
    <source>
        <dbReference type="EMBL" id="UOE19811.1"/>
    </source>
</evidence>